<dbReference type="Proteomes" id="UP000252118">
    <property type="component" value="Unassembled WGS sequence"/>
</dbReference>
<evidence type="ECO:0000259" key="1">
    <source>
        <dbReference type="Pfam" id="PF00534"/>
    </source>
</evidence>
<comment type="caution">
    <text evidence="2">The sequence shown here is derived from an EMBL/GenBank/DDBJ whole genome shotgun (WGS) entry which is preliminary data.</text>
</comment>
<organism evidence="2 3">
    <name type="scientific">Rossellomorea aquimaris</name>
    <dbReference type="NCBI Taxonomy" id="189382"/>
    <lineage>
        <taxon>Bacteria</taxon>
        <taxon>Bacillati</taxon>
        <taxon>Bacillota</taxon>
        <taxon>Bacilli</taxon>
        <taxon>Bacillales</taxon>
        <taxon>Bacillaceae</taxon>
        <taxon>Rossellomorea</taxon>
    </lineage>
</organism>
<dbReference type="InterPro" id="IPR001296">
    <property type="entry name" value="Glyco_trans_1"/>
</dbReference>
<feature type="domain" description="Glycosyl transferase family 1" evidence="1">
    <location>
        <begin position="227"/>
        <end position="385"/>
    </location>
</feature>
<dbReference type="PANTHER" id="PTHR12526:SF630">
    <property type="entry name" value="GLYCOSYLTRANSFERASE"/>
    <property type="match status" value="1"/>
</dbReference>
<dbReference type="OrthoDB" id="9811902at2"/>
<accession>A0A366EQN3</accession>
<proteinExistence type="predicted"/>
<dbReference type="AlphaFoldDB" id="A0A366EQN3"/>
<dbReference type="Pfam" id="PF00534">
    <property type="entry name" value="Glycos_transf_1"/>
    <property type="match status" value="1"/>
</dbReference>
<sequence length="410" mass="47075">MVIWIVCEGEPLPSDKGEVRLRRMGLLSKILVEEGHEVHWFSSSFHHYKKTQRSEKDEDIVLNKRLNIHLLRSKGYKKNISVSRITHHKRIAKKFSNRSVNYNLPDIIIATMAPLELSEAAVNFANKNSIPVVIDIRDLWPEIYGELVPEWGKTLIQPYIKYSKRKLTATLSNSTSLIAVTQKFLKYGQSLINNEKSENDKVFYTSYPPMDSTGEKTININWLDSKISRTDFIVTFMGNFGKQFVLDPIIETAEMLKEYKNIKFVLCGNGENLERIKIDARNLPNVLLPGWIEKREISSLLSLSSVGIAPYRNSINFTHNIPNKFGEYLSFSLPILLGVNGSMAELANEYDCGMLYKDSNDLKDIILKLYDNENLKLAMSQNAKKLYNEKFNSDIVYKEMADYLINIAEN</sequence>
<evidence type="ECO:0000313" key="3">
    <source>
        <dbReference type="Proteomes" id="UP000252118"/>
    </source>
</evidence>
<dbReference type="Gene3D" id="3.40.50.2000">
    <property type="entry name" value="Glycogen Phosphorylase B"/>
    <property type="match status" value="2"/>
</dbReference>
<keyword evidence="2" id="KW-0808">Transferase</keyword>
<protein>
    <submittedName>
        <fullName evidence="2">Glycosyltransferase involved in cell wall biosynthesis</fullName>
    </submittedName>
</protein>
<dbReference type="GO" id="GO:0016757">
    <property type="term" value="F:glycosyltransferase activity"/>
    <property type="evidence" value="ECO:0007669"/>
    <property type="project" value="InterPro"/>
</dbReference>
<name>A0A366EQN3_9BACI</name>
<dbReference type="CDD" id="cd03794">
    <property type="entry name" value="GT4_WbuB-like"/>
    <property type="match status" value="1"/>
</dbReference>
<dbReference type="EMBL" id="QNRJ01000005">
    <property type="protein sequence ID" value="RBP04723.1"/>
    <property type="molecule type" value="Genomic_DNA"/>
</dbReference>
<dbReference type="SUPFAM" id="SSF53756">
    <property type="entry name" value="UDP-Glycosyltransferase/glycogen phosphorylase"/>
    <property type="match status" value="1"/>
</dbReference>
<reference evidence="2 3" key="1">
    <citation type="submission" date="2018-06" db="EMBL/GenBank/DDBJ databases">
        <title>Freshwater and sediment microbial communities from various areas in North America, analyzing microbe dynamics in response to fracking.</title>
        <authorList>
            <person name="Lamendella R."/>
        </authorList>
    </citation>
    <scope>NUCLEOTIDE SEQUENCE [LARGE SCALE GENOMIC DNA]</scope>
    <source>
        <strain evidence="2 3">97B</strain>
    </source>
</reference>
<dbReference type="RefSeq" id="WP_113969179.1">
    <property type="nucleotide sequence ID" value="NZ_QNRJ01000005.1"/>
</dbReference>
<evidence type="ECO:0000313" key="2">
    <source>
        <dbReference type="EMBL" id="RBP04723.1"/>
    </source>
</evidence>
<gene>
    <name evidence="2" type="ORF">DET59_1059</name>
</gene>
<dbReference type="PANTHER" id="PTHR12526">
    <property type="entry name" value="GLYCOSYLTRANSFERASE"/>
    <property type="match status" value="1"/>
</dbReference>